<organism evidence="4 5">
    <name type="scientific">Nocardioides terrae</name>
    <dbReference type="NCBI Taxonomy" id="574651"/>
    <lineage>
        <taxon>Bacteria</taxon>
        <taxon>Bacillati</taxon>
        <taxon>Actinomycetota</taxon>
        <taxon>Actinomycetes</taxon>
        <taxon>Propionibacteriales</taxon>
        <taxon>Nocardioidaceae</taxon>
        <taxon>Nocardioides</taxon>
    </lineage>
</organism>
<dbReference type="EMBL" id="FOLB01000007">
    <property type="protein sequence ID" value="SFC50002.1"/>
    <property type="molecule type" value="Genomic_DNA"/>
</dbReference>
<dbReference type="Gene3D" id="3.60.40.10">
    <property type="entry name" value="PPM-type phosphatase domain"/>
    <property type="match status" value="1"/>
</dbReference>
<dbReference type="PANTHER" id="PTHR43156:SF2">
    <property type="entry name" value="STAGE II SPORULATION PROTEIN E"/>
    <property type="match status" value="1"/>
</dbReference>
<dbReference type="RefSeq" id="WP_139230086.1">
    <property type="nucleotide sequence ID" value="NZ_FOLB01000007.1"/>
</dbReference>
<gene>
    <name evidence="4" type="ORF">SAMN04487968_10780</name>
</gene>
<dbReference type="InterPro" id="IPR052016">
    <property type="entry name" value="Bact_Sigma-Reg"/>
</dbReference>
<dbReference type="Pfam" id="PF07228">
    <property type="entry name" value="SpoIIE"/>
    <property type="match status" value="1"/>
</dbReference>
<reference evidence="4 5" key="1">
    <citation type="submission" date="2016-10" db="EMBL/GenBank/DDBJ databases">
        <authorList>
            <person name="de Groot N.N."/>
        </authorList>
    </citation>
    <scope>NUCLEOTIDE SEQUENCE [LARGE SCALE GENOMIC DNA]</scope>
    <source>
        <strain evidence="4 5">CGMCC 1.7056</strain>
    </source>
</reference>
<feature type="transmembrane region" description="Helical" evidence="2">
    <location>
        <begin position="68"/>
        <end position="88"/>
    </location>
</feature>
<keyword evidence="2" id="KW-0812">Transmembrane</keyword>
<dbReference type="OrthoDB" id="4935951at2"/>
<feature type="domain" description="PPM-type phosphatase" evidence="3">
    <location>
        <begin position="146"/>
        <end position="360"/>
    </location>
</feature>
<keyword evidence="2" id="KW-0472">Membrane</keyword>
<evidence type="ECO:0000313" key="5">
    <source>
        <dbReference type="Proteomes" id="UP000198832"/>
    </source>
</evidence>
<dbReference type="SMART" id="SM00331">
    <property type="entry name" value="PP2C_SIG"/>
    <property type="match status" value="1"/>
</dbReference>
<accession>A0A1I1JPX4</accession>
<evidence type="ECO:0000256" key="2">
    <source>
        <dbReference type="SAM" id="Phobius"/>
    </source>
</evidence>
<evidence type="ECO:0000256" key="1">
    <source>
        <dbReference type="ARBA" id="ARBA00022801"/>
    </source>
</evidence>
<dbReference type="Proteomes" id="UP000198832">
    <property type="component" value="Unassembled WGS sequence"/>
</dbReference>
<keyword evidence="1" id="KW-0378">Hydrolase</keyword>
<dbReference type="InterPro" id="IPR036457">
    <property type="entry name" value="PPM-type-like_dom_sf"/>
</dbReference>
<protein>
    <submittedName>
        <fullName evidence="4">Stage II sporulation protein E (SpoIIE)</fullName>
    </submittedName>
</protein>
<dbReference type="PANTHER" id="PTHR43156">
    <property type="entry name" value="STAGE II SPORULATION PROTEIN E-RELATED"/>
    <property type="match status" value="1"/>
</dbReference>
<name>A0A1I1JPX4_9ACTN</name>
<dbReference type="AlphaFoldDB" id="A0A1I1JPX4"/>
<proteinExistence type="predicted"/>
<evidence type="ECO:0000313" key="4">
    <source>
        <dbReference type="EMBL" id="SFC50002.1"/>
    </source>
</evidence>
<keyword evidence="5" id="KW-1185">Reference proteome</keyword>
<feature type="transmembrane region" description="Helical" evidence="2">
    <location>
        <begin position="28"/>
        <end position="56"/>
    </location>
</feature>
<dbReference type="STRING" id="574651.SAMN04487968_10780"/>
<dbReference type="InterPro" id="IPR001932">
    <property type="entry name" value="PPM-type_phosphatase-like_dom"/>
</dbReference>
<keyword evidence="2" id="KW-1133">Transmembrane helix</keyword>
<dbReference type="GO" id="GO:0016791">
    <property type="term" value="F:phosphatase activity"/>
    <property type="evidence" value="ECO:0007669"/>
    <property type="project" value="TreeGrafter"/>
</dbReference>
<evidence type="ECO:0000259" key="3">
    <source>
        <dbReference type="SMART" id="SM00331"/>
    </source>
</evidence>
<sequence length="363" mass="38207">MQQSRLGRGAADLATRWRTGSARSQRQVLGVLLLGLLLCFVVALGCPGCLPTGAFFLGPLLGMTLLRFRPLAVLTGATVVAAVVAYVHDGGGRRIGLDDAAVATLAIAIVLWQSSHQRSGLPVGLSEAMLAELRDRLQQQGRVPALLEGWTSQSAMIAAAGTGYAGDFLVADVRDGHVLEMVLVDVCGKGTAVGPQSLQFAGAIGGLIGALPPEELLRAANAFLLRQRHDEAFSTAVHVLVDLDTGCYQVTSAGHPPALRWSADAGEWAVDNARGMALGVIDEPDFDASTGVLAAGDALMFYTDGVIERRRSDIDAGIAWLRDVAGQEIRRRGFDGAARRVLSRVPGVDEDDRAVLILSRAVG</sequence>